<dbReference type="InterPro" id="IPR001296">
    <property type="entry name" value="Glyco_trans_1"/>
</dbReference>
<evidence type="ECO:0000313" key="3">
    <source>
        <dbReference type="EMBL" id="MBA2225120.1"/>
    </source>
</evidence>
<dbReference type="AlphaFoldDB" id="A0A7V8VBS1"/>
<proteinExistence type="predicted"/>
<evidence type="ECO:0000256" key="1">
    <source>
        <dbReference type="ARBA" id="ARBA00022679"/>
    </source>
</evidence>
<organism evidence="3 4">
    <name type="scientific">Thermogemmata fonticola</name>
    <dbReference type="NCBI Taxonomy" id="2755323"/>
    <lineage>
        <taxon>Bacteria</taxon>
        <taxon>Pseudomonadati</taxon>
        <taxon>Planctomycetota</taxon>
        <taxon>Planctomycetia</taxon>
        <taxon>Gemmatales</taxon>
        <taxon>Gemmataceae</taxon>
        <taxon>Thermogemmata</taxon>
    </lineage>
</organism>
<dbReference type="PANTHER" id="PTHR46401:SF2">
    <property type="entry name" value="GLYCOSYLTRANSFERASE WBBK-RELATED"/>
    <property type="match status" value="1"/>
</dbReference>
<evidence type="ECO:0000259" key="2">
    <source>
        <dbReference type="Pfam" id="PF00534"/>
    </source>
</evidence>
<reference evidence="3 4" key="1">
    <citation type="submission" date="2020-07" db="EMBL/GenBank/DDBJ databases">
        <title>Thermogemmata thermophila gen. nov., sp. nov., a novel moderate thermophilic planctomycete from a Kamchatka hot spring.</title>
        <authorList>
            <person name="Elcheninov A.G."/>
            <person name="Podosokorskaya O.A."/>
            <person name="Kovaleva O.L."/>
            <person name="Novikov A."/>
            <person name="Bonch-Osmolovskaya E.A."/>
            <person name="Toshchakov S.V."/>
            <person name="Kublanov I.V."/>
        </authorList>
    </citation>
    <scope>NUCLEOTIDE SEQUENCE [LARGE SCALE GENOMIC DNA]</scope>
    <source>
        <strain evidence="3 4">2918</strain>
    </source>
</reference>
<name>A0A7V8VBS1_9BACT</name>
<dbReference type="RefSeq" id="WP_194536513.1">
    <property type="nucleotide sequence ID" value="NZ_JACEFB010000001.1"/>
</dbReference>
<dbReference type="Proteomes" id="UP000542342">
    <property type="component" value="Unassembled WGS sequence"/>
</dbReference>
<evidence type="ECO:0000313" key="4">
    <source>
        <dbReference type="Proteomes" id="UP000542342"/>
    </source>
</evidence>
<accession>A0A7V8VBS1</accession>
<gene>
    <name evidence="3" type="ORF">H0921_02975</name>
</gene>
<keyword evidence="4" id="KW-1185">Reference proteome</keyword>
<feature type="domain" description="Glycosyl transferase family 1" evidence="2">
    <location>
        <begin position="169"/>
        <end position="322"/>
    </location>
</feature>
<dbReference type="GO" id="GO:0009103">
    <property type="term" value="P:lipopolysaccharide biosynthetic process"/>
    <property type="evidence" value="ECO:0007669"/>
    <property type="project" value="TreeGrafter"/>
</dbReference>
<dbReference type="PANTHER" id="PTHR46401">
    <property type="entry name" value="GLYCOSYLTRANSFERASE WBBK-RELATED"/>
    <property type="match status" value="1"/>
</dbReference>
<protein>
    <submittedName>
        <fullName evidence="3">Glycosyltransferase</fullName>
    </submittedName>
</protein>
<keyword evidence="1 3" id="KW-0808">Transferase</keyword>
<dbReference type="SUPFAM" id="SSF53756">
    <property type="entry name" value="UDP-Glycosyltransferase/glycogen phosphorylase"/>
    <property type="match status" value="1"/>
</dbReference>
<comment type="caution">
    <text evidence="3">The sequence shown here is derived from an EMBL/GenBank/DDBJ whole genome shotgun (WGS) entry which is preliminary data.</text>
</comment>
<dbReference type="GO" id="GO:0016757">
    <property type="term" value="F:glycosyltransferase activity"/>
    <property type="evidence" value="ECO:0007669"/>
    <property type="project" value="InterPro"/>
</dbReference>
<dbReference type="Pfam" id="PF00534">
    <property type="entry name" value="Glycos_transf_1"/>
    <property type="match status" value="1"/>
</dbReference>
<dbReference type="Gene3D" id="3.40.50.2000">
    <property type="entry name" value="Glycogen Phosphorylase B"/>
    <property type="match status" value="1"/>
</dbReference>
<dbReference type="EMBL" id="JACEFB010000001">
    <property type="protein sequence ID" value="MBA2225120.1"/>
    <property type="molecule type" value="Genomic_DNA"/>
</dbReference>
<sequence>MRVGIALPTLASGDAVGNDALGMGRHLRERGWDVTFFASTVSGVAEPVRRLEEIGRVLCSPEDVLIYHHSIGCETAVRAMERLPLRRKAVKYHNVTPPRFFSQVKRQVADGCREGMEQVPRLARCGAHLWADSEFNAQDIRQCNPQLAVTALPPFHQVEELFHQEPDGRAVIGFDDWTNTFLLVGRLVPNKNVPLAIETLKIFRQRYDDHARLIVAGPWPLPDYVRQVFQYVHDQGQEGHVFVTGSLTVAQLKSLYLISDALLVTSEHEGFCVPLVEAMALRVPAIAVPNAAVPFTGGDAVRYAPADPELLAAELARVVLHDPLEREEQIWRGWQRFTTHFSTEAISRKFDELFDRLLAS</sequence>